<dbReference type="PANTHER" id="PTHR45695">
    <property type="entry name" value="LEUCOKININ RECEPTOR-RELATED"/>
    <property type="match status" value="1"/>
</dbReference>
<dbReference type="InterPro" id="IPR017452">
    <property type="entry name" value="GPCR_Rhodpsn_7TM"/>
</dbReference>
<dbReference type="Pfam" id="PF00001">
    <property type="entry name" value="7tm_1"/>
    <property type="match status" value="1"/>
</dbReference>
<dbReference type="PANTHER" id="PTHR45695:SF9">
    <property type="entry name" value="LEUCOKININ RECEPTOR"/>
    <property type="match status" value="1"/>
</dbReference>
<feature type="transmembrane region" description="Helical" evidence="10">
    <location>
        <begin position="91"/>
        <end position="113"/>
    </location>
</feature>
<evidence type="ECO:0000256" key="2">
    <source>
        <dbReference type="ARBA" id="ARBA00022692"/>
    </source>
</evidence>
<name>A0A913X111_EXADI</name>
<keyword evidence="13" id="KW-1185">Reference proteome</keyword>
<dbReference type="OrthoDB" id="9880339at2759"/>
<dbReference type="KEGG" id="epa:110236053"/>
<dbReference type="OMA" id="TFYLARI"/>
<evidence type="ECO:0000256" key="5">
    <source>
        <dbReference type="ARBA" id="ARBA00023136"/>
    </source>
</evidence>
<dbReference type="GO" id="GO:0004930">
    <property type="term" value="F:G protein-coupled receptor activity"/>
    <property type="evidence" value="ECO:0007669"/>
    <property type="project" value="UniProtKB-KW"/>
</dbReference>
<comment type="similarity">
    <text evidence="8">Belongs to the G-protein coupled receptor 1 family.</text>
</comment>
<evidence type="ECO:0000259" key="11">
    <source>
        <dbReference type="PROSITE" id="PS50262"/>
    </source>
</evidence>
<keyword evidence="7 8" id="KW-0807">Transducer</keyword>
<dbReference type="EnsemblMetazoa" id="XM_021041533.2">
    <property type="protein sequence ID" value="XP_020897192.1"/>
    <property type="gene ID" value="LOC110236053"/>
</dbReference>
<feature type="transmembrane region" description="Helical" evidence="10">
    <location>
        <begin position="51"/>
        <end position="71"/>
    </location>
</feature>
<dbReference type="RefSeq" id="XP_020897192.1">
    <property type="nucleotide sequence ID" value="XM_021041533.2"/>
</dbReference>
<keyword evidence="4 8" id="KW-0297">G-protein coupled receptor</keyword>
<dbReference type="PRINTS" id="PR00237">
    <property type="entry name" value="GPCRRHODOPSN"/>
</dbReference>
<keyword evidence="6 8" id="KW-0675">Receptor</keyword>
<keyword evidence="5 10" id="KW-0472">Membrane</keyword>
<dbReference type="GO" id="GO:0005886">
    <property type="term" value="C:plasma membrane"/>
    <property type="evidence" value="ECO:0007669"/>
    <property type="project" value="TreeGrafter"/>
</dbReference>
<dbReference type="CDD" id="cd00637">
    <property type="entry name" value="7tm_classA_rhodopsin-like"/>
    <property type="match status" value="1"/>
</dbReference>
<evidence type="ECO:0000256" key="10">
    <source>
        <dbReference type="SAM" id="Phobius"/>
    </source>
</evidence>
<evidence type="ECO:0000256" key="8">
    <source>
        <dbReference type="RuleBase" id="RU000688"/>
    </source>
</evidence>
<evidence type="ECO:0000256" key="1">
    <source>
        <dbReference type="ARBA" id="ARBA00004141"/>
    </source>
</evidence>
<dbReference type="SUPFAM" id="SSF81321">
    <property type="entry name" value="Family A G protein-coupled receptor-like"/>
    <property type="match status" value="1"/>
</dbReference>
<keyword evidence="2 8" id="KW-0812">Transmembrane</keyword>
<dbReference type="InterPro" id="IPR000276">
    <property type="entry name" value="GPCR_Rhodpsn"/>
</dbReference>
<organism evidence="12 13">
    <name type="scientific">Exaiptasia diaphana</name>
    <name type="common">Tropical sea anemone</name>
    <name type="synonym">Aiptasia pulchella</name>
    <dbReference type="NCBI Taxonomy" id="2652724"/>
    <lineage>
        <taxon>Eukaryota</taxon>
        <taxon>Metazoa</taxon>
        <taxon>Cnidaria</taxon>
        <taxon>Anthozoa</taxon>
        <taxon>Hexacorallia</taxon>
        <taxon>Actiniaria</taxon>
        <taxon>Aiptasiidae</taxon>
        <taxon>Exaiptasia</taxon>
    </lineage>
</organism>
<dbReference type="Proteomes" id="UP000887567">
    <property type="component" value="Unplaced"/>
</dbReference>
<feature type="transmembrane region" description="Helical" evidence="10">
    <location>
        <begin position="238"/>
        <end position="259"/>
    </location>
</feature>
<evidence type="ECO:0000313" key="13">
    <source>
        <dbReference type="Proteomes" id="UP000887567"/>
    </source>
</evidence>
<feature type="transmembrane region" description="Helical" evidence="10">
    <location>
        <begin position="12"/>
        <end position="39"/>
    </location>
</feature>
<evidence type="ECO:0000256" key="4">
    <source>
        <dbReference type="ARBA" id="ARBA00023040"/>
    </source>
</evidence>
<dbReference type="AlphaFoldDB" id="A0A913X111"/>
<evidence type="ECO:0000256" key="6">
    <source>
        <dbReference type="ARBA" id="ARBA00023170"/>
    </source>
</evidence>
<evidence type="ECO:0000313" key="12">
    <source>
        <dbReference type="EnsemblMetazoa" id="XP_020897192.1"/>
    </source>
</evidence>
<evidence type="ECO:0000256" key="9">
    <source>
        <dbReference type="SAM" id="MobiDB-lite"/>
    </source>
</evidence>
<proteinExistence type="inferred from homology"/>
<reference evidence="12" key="1">
    <citation type="submission" date="2022-11" db="UniProtKB">
        <authorList>
            <consortium name="EnsemblMetazoa"/>
        </authorList>
    </citation>
    <scope>IDENTIFICATION</scope>
</reference>
<evidence type="ECO:0000256" key="3">
    <source>
        <dbReference type="ARBA" id="ARBA00022989"/>
    </source>
</evidence>
<comment type="subcellular location">
    <subcellularLocation>
        <location evidence="1">Membrane</location>
        <topology evidence="1">Multi-pass membrane protein</topology>
    </subcellularLocation>
</comment>
<evidence type="ECO:0000256" key="7">
    <source>
        <dbReference type="ARBA" id="ARBA00023224"/>
    </source>
</evidence>
<feature type="domain" description="G-protein coupled receptors family 1 profile" evidence="11">
    <location>
        <begin position="28"/>
        <end position="296"/>
    </location>
</feature>
<sequence length="387" mass="43523">MAVWNVDSVGFLVVVVILGFVSIIGVMGNGLVLAIIAIVRRSGFKSTVQLFIVHLAISDLFVCILCIPMTIFSNFHYPINDGIGGIVLCKIVRFVQFVAPTISISILTVISIDRWLSIARPILSKAPRMCMFRPFWLITFAWLFSTLQFLPTFYFSTLVPINISNTTVFYCTPIPNKSLPGKLFLMIIFLASFVFPVSAMGVLYTCVARAVWNRGDDLSMKTQHDNTSKYMQDSKKKVTRTLLIVVAVFLICWTPFVVYTGFLEDRLKGFPNPMDAVRLGLYGLGLFNSVCNPFIYYFNGVNLNPRVLIENERKRRSSSVSPTLYISRMNSIKSARRSTSYSSAKDEPLGSKRNAFNSTCPSMSPDDDVVFIFTPDDERTTYKVTHV</sequence>
<protein>
    <recommendedName>
        <fullName evidence="11">G-protein coupled receptors family 1 profile domain-containing protein</fullName>
    </recommendedName>
</protein>
<feature type="region of interest" description="Disordered" evidence="9">
    <location>
        <begin position="337"/>
        <end position="357"/>
    </location>
</feature>
<feature type="transmembrane region" description="Helical" evidence="10">
    <location>
        <begin position="134"/>
        <end position="155"/>
    </location>
</feature>
<feature type="transmembrane region" description="Helical" evidence="10">
    <location>
        <begin position="279"/>
        <end position="298"/>
    </location>
</feature>
<keyword evidence="3 10" id="KW-1133">Transmembrane helix</keyword>
<dbReference type="GeneID" id="110236053"/>
<accession>A0A913X111</accession>
<dbReference type="PROSITE" id="PS00237">
    <property type="entry name" value="G_PROTEIN_RECEP_F1_1"/>
    <property type="match status" value="1"/>
</dbReference>
<dbReference type="PROSITE" id="PS50262">
    <property type="entry name" value="G_PROTEIN_RECEP_F1_2"/>
    <property type="match status" value="1"/>
</dbReference>
<dbReference type="Gene3D" id="1.20.1070.10">
    <property type="entry name" value="Rhodopsin 7-helix transmembrane proteins"/>
    <property type="match status" value="1"/>
</dbReference>
<feature type="transmembrane region" description="Helical" evidence="10">
    <location>
        <begin position="183"/>
        <end position="212"/>
    </location>
</feature>